<evidence type="ECO:0000313" key="1">
    <source>
        <dbReference type="EMBL" id="GFD02756.1"/>
    </source>
</evidence>
<comment type="caution">
    <text evidence="1">The sequence shown here is derived from an EMBL/GenBank/DDBJ whole genome shotgun (WGS) entry which is preliminary data.</text>
</comment>
<name>A0A699T1H5_TANCI</name>
<reference evidence="1" key="1">
    <citation type="journal article" date="2019" name="Sci. Rep.">
        <title>Draft genome of Tanacetum cinerariifolium, the natural source of mosquito coil.</title>
        <authorList>
            <person name="Yamashiro T."/>
            <person name="Shiraishi A."/>
            <person name="Satake H."/>
            <person name="Nakayama K."/>
        </authorList>
    </citation>
    <scope>NUCLEOTIDE SEQUENCE</scope>
</reference>
<dbReference type="AlphaFoldDB" id="A0A699T1H5"/>
<accession>A0A699T1H5</accession>
<dbReference type="EMBL" id="BKCJ011200237">
    <property type="protein sequence ID" value="GFD02756.1"/>
    <property type="molecule type" value="Genomic_DNA"/>
</dbReference>
<gene>
    <name evidence="1" type="ORF">Tci_874725</name>
</gene>
<organism evidence="1">
    <name type="scientific">Tanacetum cinerariifolium</name>
    <name type="common">Dalmatian daisy</name>
    <name type="synonym">Chrysanthemum cinerariifolium</name>
    <dbReference type="NCBI Taxonomy" id="118510"/>
    <lineage>
        <taxon>Eukaryota</taxon>
        <taxon>Viridiplantae</taxon>
        <taxon>Streptophyta</taxon>
        <taxon>Embryophyta</taxon>
        <taxon>Tracheophyta</taxon>
        <taxon>Spermatophyta</taxon>
        <taxon>Magnoliopsida</taxon>
        <taxon>eudicotyledons</taxon>
        <taxon>Gunneridae</taxon>
        <taxon>Pentapetalae</taxon>
        <taxon>asterids</taxon>
        <taxon>campanulids</taxon>
        <taxon>Asterales</taxon>
        <taxon>Asteraceae</taxon>
        <taxon>Asteroideae</taxon>
        <taxon>Anthemideae</taxon>
        <taxon>Anthemidinae</taxon>
        <taxon>Tanacetum</taxon>
    </lineage>
</organism>
<proteinExistence type="predicted"/>
<feature type="non-terminal residue" evidence="1">
    <location>
        <position position="1"/>
    </location>
</feature>
<sequence length="45" mass="5036">QDLLQPPLDHTLQLEVGFLPLPSEQSTAMSEDKQHPFSLAWLCSS</sequence>
<protein>
    <submittedName>
        <fullName evidence="1">Uncharacterized protein</fullName>
    </submittedName>
</protein>